<dbReference type="AlphaFoldDB" id="A0A427XXV4"/>
<sequence>MPSPPHFDWQNDIRSTGSASSGLGSEDLDITIVSLVSQASHTTTLPLFTTEDNSAAERTTKLVQKYLNTVAREKRRRHPPSDQPFRRFVISLGGMMETDARDALTLWKSIMTGGVYSLLLRPLLLGLLRARARCFEP</sequence>
<dbReference type="STRING" id="1890683.A0A427XXV4"/>
<evidence type="ECO:0000313" key="3">
    <source>
        <dbReference type="Proteomes" id="UP000279259"/>
    </source>
</evidence>
<organism evidence="2 3">
    <name type="scientific">Saitozyma podzolica</name>
    <dbReference type="NCBI Taxonomy" id="1890683"/>
    <lineage>
        <taxon>Eukaryota</taxon>
        <taxon>Fungi</taxon>
        <taxon>Dikarya</taxon>
        <taxon>Basidiomycota</taxon>
        <taxon>Agaricomycotina</taxon>
        <taxon>Tremellomycetes</taxon>
        <taxon>Tremellales</taxon>
        <taxon>Trimorphomycetaceae</taxon>
        <taxon>Saitozyma</taxon>
    </lineage>
</organism>
<gene>
    <name evidence="2" type="ORF">EHS25_005583</name>
</gene>
<feature type="compositionally biased region" description="Polar residues" evidence="1">
    <location>
        <begin position="12"/>
        <end position="21"/>
    </location>
</feature>
<reference evidence="2 3" key="1">
    <citation type="submission" date="2018-11" db="EMBL/GenBank/DDBJ databases">
        <title>Genome sequence of Saitozyma podzolica DSM 27192.</title>
        <authorList>
            <person name="Aliyu H."/>
            <person name="Gorte O."/>
            <person name="Ochsenreither K."/>
        </authorList>
    </citation>
    <scope>NUCLEOTIDE SEQUENCE [LARGE SCALE GENOMIC DNA]</scope>
    <source>
        <strain evidence="2 3">DSM 27192</strain>
    </source>
</reference>
<protein>
    <submittedName>
        <fullName evidence="2">Uncharacterized protein</fullName>
    </submittedName>
</protein>
<comment type="caution">
    <text evidence="2">The sequence shown here is derived from an EMBL/GenBank/DDBJ whole genome shotgun (WGS) entry which is preliminary data.</text>
</comment>
<keyword evidence="3" id="KW-1185">Reference proteome</keyword>
<proteinExistence type="predicted"/>
<feature type="region of interest" description="Disordered" evidence="1">
    <location>
        <begin position="1"/>
        <end position="21"/>
    </location>
</feature>
<name>A0A427XXV4_9TREE</name>
<accession>A0A427XXV4</accession>
<evidence type="ECO:0000313" key="2">
    <source>
        <dbReference type="EMBL" id="RSH83679.1"/>
    </source>
</evidence>
<dbReference type="Proteomes" id="UP000279259">
    <property type="component" value="Unassembled WGS sequence"/>
</dbReference>
<evidence type="ECO:0000256" key="1">
    <source>
        <dbReference type="SAM" id="MobiDB-lite"/>
    </source>
</evidence>
<dbReference type="EMBL" id="RSCD01000024">
    <property type="protein sequence ID" value="RSH83679.1"/>
    <property type="molecule type" value="Genomic_DNA"/>
</dbReference>